<evidence type="ECO:0000313" key="2">
    <source>
        <dbReference type="Proteomes" id="UP000005824"/>
    </source>
</evidence>
<evidence type="ECO:0000313" key="1">
    <source>
        <dbReference type="EMBL" id="EDY22191.1"/>
    </source>
</evidence>
<name>B4CUF3_9BACT</name>
<dbReference type="EMBL" id="ABVL01000001">
    <property type="protein sequence ID" value="EDY22191.1"/>
    <property type="molecule type" value="Genomic_DNA"/>
</dbReference>
<dbReference type="InParanoid" id="B4CUF3"/>
<sequence>MLLYQSRVHTLKLTPFPRDASALSWASSLIRSIYIFFVASRMTSSFLLPADYRRIKVVHYFDELVATPFTDGMNALCWPRALDGDFGEVVRRLEVENGEGIVTLEEERLRSLEVSAAGRMAVGQMLADLQRLRDLDREPVLNCIYGYPRDEEPGPVATDVFSFHADSAPVEADTWLCTYYGPPSEGLRNEEALRRVDIPETRAELLRLFGGEEDEAFAEWLSEHCYDLHYAPLPNARPFSFGHGNLWRIAVDWPGSAVPPCVHRAPAHSPDEPPRLLLIS</sequence>
<comment type="caution">
    <text evidence="1">The sequence shown here is derived from an EMBL/GenBank/DDBJ whole genome shotgun (WGS) entry which is preliminary data.</text>
</comment>
<dbReference type="AlphaFoldDB" id="B4CUF3"/>
<protein>
    <recommendedName>
        <fullName evidence="3">DUF1826 domain-containing protein</fullName>
    </recommendedName>
</protein>
<gene>
    <name evidence="1" type="ORF">CfE428DRAFT_0316</name>
</gene>
<dbReference type="Proteomes" id="UP000005824">
    <property type="component" value="Unassembled WGS sequence"/>
</dbReference>
<dbReference type="STRING" id="497964.CfE428DRAFT_0316"/>
<reference evidence="1 2" key="1">
    <citation type="journal article" date="2011" name="J. Bacteriol.">
        <title>Genome sequence of Chthoniobacter flavus Ellin428, an aerobic heterotrophic soil bacterium.</title>
        <authorList>
            <person name="Kant R."/>
            <person name="van Passel M.W."/>
            <person name="Palva A."/>
            <person name="Lucas S."/>
            <person name="Lapidus A."/>
            <person name="Glavina Del Rio T."/>
            <person name="Dalin E."/>
            <person name="Tice H."/>
            <person name="Bruce D."/>
            <person name="Goodwin L."/>
            <person name="Pitluck S."/>
            <person name="Larimer F.W."/>
            <person name="Land M.L."/>
            <person name="Hauser L."/>
            <person name="Sangwan P."/>
            <person name="de Vos W.M."/>
            <person name="Janssen P.H."/>
            <person name="Smidt H."/>
        </authorList>
    </citation>
    <scope>NUCLEOTIDE SEQUENCE [LARGE SCALE GENOMIC DNA]</scope>
    <source>
        <strain evidence="1 2">Ellin428</strain>
    </source>
</reference>
<accession>B4CUF3</accession>
<evidence type="ECO:0008006" key="3">
    <source>
        <dbReference type="Google" id="ProtNLM"/>
    </source>
</evidence>
<keyword evidence="2" id="KW-1185">Reference proteome</keyword>
<proteinExistence type="predicted"/>
<dbReference type="eggNOG" id="ENOG502Z857">
    <property type="taxonomic scope" value="Bacteria"/>
</dbReference>
<organism evidence="1 2">
    <name type="scientific">Chthoniobacter flavus Ellin428</name>
    <dbReference type="NCBI Taxonomy" id="497964"/>
    <lineage>
        <taxon>Bacteria</taxon>
        <taxon>Pseudomonadati</taxon>
        <taxon>Verrucomicrobiota</taxon>
        <taxon>Spartobacteria</taxon>
        <taxon>Chthoniobacterales</taxon>
        <taxon>Chthoniobacteraceae</taxon>
        <taxon>Chthoniobacter</taxon>
    </lineage>
</organism>